<feature type="transmembrane region" description="Helical" evidence="1">
    <location>
        <begin position="78"/>
        <end position="100"/>
    </location>
</feature>
<evidence type="ECO:0000313" key="3">
    <source>
        <dbReference type="EMBL" id="RNI40292.1"/>
    </source>
</evidence>
<gene>
    <name evidence="3" type="ORF">EFY79_03045</name>
</gene>
<feature type="transmembrane region" description="Helical" evidence="1">
    <location>
        <begin position="7"/>
        <end position="27"/>
    </location>
</feature>
<accession>A0A3M9NR41</accession>
<feature type="domain" description="Signal transduction histidine kinase internal region" evidence="2">
    <location>
        <begin position="154"/>
        <end position="233"/>
    </location>
</feature>
<dbReference type="PANTHER" id="PTHR34220:SF7">
    <property type="entry name" value="SENSOR HISTIDINE KINASE YPDA"/>
    <property type="match status" value="1"/>
</dbReference>
<evidence type="ECO:0000313" key="4">
    <source>
        <dbReference type="Proteomes" id="UP000267223"/>
    </source>
</evidence>
<sequence length="337" mass="39620">MIKDKLLRYLFIPLLGISIPYLSNVITYRNYTFLQLAAITVYFIFMSWSIWNCAAWLHHKIRTWFTLDQNTFIKISTISLTNALFGGAIASILTLIYYRFSKENFAWTYFLLNVFLSVLAVIVFTLVYEILYLDKERQIDSRVVNQLDLERSMAEMSNLKNELEPHFIFNSLNALSHLILTDPATAHVFNSKLASVYKYFLINKDRDMIPLQNEMEFIDNYLFLLKLRYDEQLQFISKLNPAHNDKIMIVPFALQIAVENAIKHNEFTCHEPLTVSFEHHDECILVKNNKKPKTHVPHSTGIGLRNLRARYRLACNKQIKTEITHHEYTLQLPLIYK</sequence>
<dbReference type="Pfam" id="PF06580">
    <property type="entry name" value="His_kinase"/>
    <property type="match status" value="1"/>
</dbReference>
<organism evidence="3 4">
    <name type="scientific">Hanamia caeni</name>
    <dbReference type="NCBI Taxonomy" id="2294116"/>
    <lineage>
        <taxon>Bacteria</taxon>
        <taxon>Pseudomonadati</taxon>
        <taxon>Bacteroidota</taxon>
        <taxon>Chitinophagia</taxon>
        <taxon>Chitinophagales</taxon>
        <taxon>Chitinophagaceae</taxon>
        <taxon>Hanamia</taxon>
    </lineage>
</organism>
<dbReference type="OrthoDB" id="9809908at2"/>
<evidence type="ECO:0000259" key="2">
    <source>
        <dbReference type="Pfam" id="PF06580"/>
    </source>
</evidence>
<reference evidence="3 4" key="1">
    <citation type="submission" date="2018-11" db="EMBL/GenBank/DDBJ databases">
        <title>Draft genome sequence of Ferruginibacter sp. BO-59.</title>
        <authorList>
            <person name="Im W.T."/>
        </authorList>
    </citation>
    <scope>NUCLEOTIDE SEQUENCE [LARGE SCALE GENOMIC DNA]</scope>
    <source>
        <strain evidence="3 4">BO-59</strain>
    </source>
</reference>
<dbReference type="InterPro" id="IPR050640">
    <property type="entry name" value="Bact_2-comp_sensor_kinase"/>
</dbReference>
<proteinExistence type="predicted"/>
<dbReference type="GO" id="GO:0000155">
    <property type="term" value="F:phosphorelay sensor kinase activity"/>
    <property type="evidence" value="ECO:0007669"/>
    <property type="project" value="InterPro"/>
</dbReference>
<dbReference type="Proteomes" id="UP000267223">
    <property type="component" value="Unassembled WGS sequence"/>
</dbReference>
<keyword evidence="1" id="KW-0472">Membrane</keyword>
<protein>
    <recommendedName>
        <fullName evidence="2">Signal transduction histidine kinase internal region domain-containing protein</fullName>
    </recommendedName>
</protein>
<feature type="transmembrane region" description="Helical" evidence="1">
    <location>
        <begin position="33"/>
        <end position="57"/>
    </location>
</feature>
<dbReference type="AlphaFoldDB" id="A0A3M9NR41"/>
<evidence type="ECO:0000256" key="1">
    <source>
        <dbReference type="SAM" id="Phobius"/>
    </source>
</evidence>
<dbReference type="RefSeq" id="WP_123119183.1">
    <property type="nucleotide sequence ID" value="NZ_RJJR01000001.1"/>
</dbReference>
<dbReference type="PANTHER" id="PTHR34220">
    <property type="entry name" value="SENSOR HISTIDINE KINASE YPDA"/>
    <property type="match status" value="1"/>
</dbReference>
<comment type="caution">
    <text evidence="3">The sequence shown here is derived from an EMBL/GenBank/DDBJ whole genome shotgun (WGS) entry which is preliminary data.</text>
</comment>
<keyword evidence="1" id="KW-1133">Transmembrane helix</keyword>
<name>A0A3M9NR41_9BACT</name>
<feature type="transmembrane region" description="Helical" evidence="1">
    <location>
        <begin position="106"/>
        <end position="132"/>
    </location>
</feature>
<keyword evidence="4" id="KW-1185">Reference proteome</keyword>
<dbReference type="GO" id="GO:0016020">
    <property type="term" value="C:membrane"/>
    <property type="evidence" value="ECO:0007669"/>
    <property type="project" value="InterPro"/>
</dbReference>
<keyword evidence="1" id="KW-0812">Transmembrane</keyword>
<dbReference type="InterPro" id="IPR010559">
    <property type="entry name" value="Sig_transdc_His_kin_internal"/>
</dbReference>
<dbReference type="EMBL" id="RJJR01000001">
    <property type="protein sequence ID" value="RNI40292.1"/>
    <property type="molecule type" value="Genomic_DNA"/>
</dbReference>